<protein>
    <recommendedName>
        <fullName evidence="1">Parvulin-like PPIase</fullName>
    </recommendedName>
    <alternativeName>
        <fullName evidence="7">Peptidyl-prolyl cis-trans isomerase plp</fullName>
    </alternativeName>
    <alternativeName>
        <fullName evidence="8">Rotamase plp</fullName>
    </alternativeName>
</protein>
<dbReference type="Gene3D" id="1.10.4030.10">
    <property type="entry name" value="Porin chaperone SurA, peptide-binding domain"/>
    <property type="match status" value="1"/>
</dbReference>
<dbReference type="InterPro" id="IPR027304">
    <property type="entry name" value="Trigger_fact/SurA_dom_sf"/>
</dbReference>
<feature type="signal peptide" evidence="10">
    <location>
        <begin position="1"/>
        <end position="30"/>
    </location>
</feature>
<keyword evidence="13" id="KW-1185">Reference proteome</keyword>
<dbReference type="Proteomes" id="UP000266568">
    <property type="component" value="Unassembled WGS sequence"/>
</dbReference>
<evidence type="ECO:0000256" key="6">
    <source>
        <dbReference type="ARBA" id="ARBA00023235"/>
    </source>
</evidence>
<dbReference type="SUPFAM" id="SSF109998">
    <property type="entry name" value="Triger factor/SurA peptide-binding domain-like"/>
    <property type="match status" value="1"/>
</dbReference>
<evidence type="ECO:0000256" key="9">
    <source>
        <dbReference type="PROSITE-ProRule" id="PRU00278"/>
    </source>
</evidence>
<evidence type="ECO:0000256" key="2">
    <source>
        <dbReference type="ARBA" id="ARBA00022729"/>
    </source>
</evidence>
<dbReference type="InterPro" id="IPR015391">
    <property type="entry name" value="SurA_N"/>
</dbReference>
<evidence type="ECO:0000256" key="7">
    <source>
        <dbReference type="ARBA" id="ARBA00030642"/>
    </source>
</evidence>
<proteinExistence type="predicted"/>
<evidence type="ECO:0000256" key="5">
    <source>
        <dbReference type="ARBA" id="ARBA00023186"/>
    </source>
</evidence>
<dbReference type="RefSeq" id="WP_119034348.1">
    <property type="nucleotide sequence ID" value="NZ_QXDC01000002.1"/>
</dbReference>
<evidence type="ECO:0000256" key="3">
    <source>
        <dbReference type="ARBA" id="ARBA00022764"/>
    </source>
</evidence>
<dbReference type="GO" id="GO:0003755">
    <property type="term" value="F:peptidyl-prolyl cis-trans isomerase activity"/>
    <property type="evidence" value="ECO:0007669"/>
    <property type="project" value="UniProtKB-KW"/>
</dbReference>
<keyword evidence="2 10" id="KW-0732">Signal</keyword>
<sequence length="456" mass="49552">MISLTKAAGLGRWTGFAAGLALATALVAQTADQQPAGDAPNSAANLNIPADAQILGKADPNVRKPTAIVNDAVITGTDVDQRVALIKAANNIPDLPPADLERLRLQILAQLIDETLQIQEAKANEIKVTPAEVNQGFARVARNFEKTPDSMREYLHSIGSSDRTLKLQIEAELAWQRYLGQQVTPYINVGEEEVQGILNRLKSQEGQPEYHLKEIFLGATPDRLDEVARNAQGLMDEIKKGQQPFEYFTQYSEASTKAVGGDLGWVQTDTLPAPLAEAAQQMEVGQVAGPIQIPGGFSILYLVDERKVLTADPRDARLSLRQLTIQFAKGTSQEQATARASQFAEATKAIKGCGDATAVAKQIGAEVVDNDQVRVRDLPAQLQQLVLNMSIGEATPPFGSPTEGVRTLVLCGRDDPQSGQLPDPSQVQGQLEQQRVNLRAQQMLRDLRRDAIVEYR</sequence>
<dbReference type="SUPFAM" id="SSF54534">
    <property type="entry name" value="FKBP-like"/>
    <property type="match status" value="2"/>
</dbReference>
<evidence type="ECO:0000313" key="12">
    <source>
        <dbReference type="EMBL" id="RIA45862.1"/>
    </source>
</evidence>
<organism evidence="12 13">
    <name type="scientific">Hephaestia caeni</name>
    <dbReference type="NCBI Taxonomy" id="645617"/>
    <lineage>
        <taxon>Bacteria</taxon>
        <taxon>Pseudomonadati</taxon>
        <taxon>Pseudomonadota</taxon>
        <taxon>Alphaproteobacteria</taxon>
        <taxon>Sphingomonadales</taxon>
        <taxon>Sphingomonadaceae</taxon>
        <taxon>Hephaestia</taxon>
    </lineage>
</organism>
<evidence type="ECO:0000313" key="13">
    <source>
        <dbReference type="Proteomes" id="UP000266568"/>
    </source>
</evidence>
<dbReference type="InterPro" id="IPR050280">
    <property type="entry name" value="OMP_Chaperone_SurA"/>
</dbReference>
<keyword evidence="6 9" id="KW-0413">Isomerase</keyword>
<dbReference type="PROSITE" id="PS50198">
    <property type="entry name" value="PPIC_PPIASE_2"/>
    <property type="match status" value="1"/>
</dbReference>
<dbReference type="PANTHER" id="PTHR47637:SF1">
    <property type="entry name" value="CHAPERONE SURA"/>
    <property type="match status" value="1"/>
</dbReference>
<dbReference type="OrthoDB" id="9791746at2"/>
<name>A0A397P9W0_9SPHN</name>
<evidence type="ECO:0000256" key="1">
    <source>
        <dbReference type="ARBA" id="ARBA00018370"/>
    </source>
</evidence>
<evidence type="ECO:0000256" key="8">
    <source>
        <dbReference type="ARBA" id="ARBA00031484"/>
    </source>
</evidence>
<dbReference type="InterPro" id="IPR000297">
    <property type="entry name" value="PPIase_PpiC"/>
</dbReference>
<dbReference type="Pfam" id="PF00639">
    <property type="entry name" value="Rotamase"/>
    <property type="match status" value="1"/>
</dbReference>
<keyword evidence="3" id="KW-0574">Periplasm</keyword>
<comment type="caution">
    <text evidence="12">The sequence shown here is derived from an EMBL/GenBank/DDBJ whole genome shotgun (WGS) entry which is preliminary data.</text>
</comment>
<keyword evidence="4 9" id="KW-0697">Rotamase</keyword>
<evidence type="ECO:0000259" key="11">
    <source>
        <dbReference type="PROSITE" id="PS50198"/>
    </source>
</evidence>
<feature type="domain" description="PpiC" evidence="11">
    <location>
        <begin position="207"/>
        <end position="304"/>
    </location>
</feature>
<dbReference type="Gene3D" id="3.10.50.40">
    <property type="match status" value="1"/>
</dbReference>
<evidence type="ECO:0000256" key="10">
    <source>
        <dbReference type="SAM" id="SignalP"/>
    </source>
</evidence>
<dbReference type="EMBL" id="QXDC01000002">
    <property type="protein sequence ID" value="RIA45862.1"/>
    <property type="molecule type" value="Genomic_DNA"/>
</dbReference>
<dbReference type="InterPro" id="IPR046357">
    <property type="entry name" value="PPIase_dom_sf"/>
</dbReference>
<dbReference type="PANTHER" id="PTHR47637">
    <property type="entry name" value="CHAPERONE SURA"/>
    <property type="match status" value="1"/>
</dbReference>
<accession>A0A397P9W0</accession>
<dbReference type="Pfam" id="PF09312">
    <property type="entry name" value="SurA_N"/>
    <property type="match status" value="1"/>
</dbReference>
<gene>
    <name evidence="12" type="ORF">DFR49_0390</name>
</gene>
<dbReference type="AlphaFoldDB" id="A0A397P9W0"/>
<keyword evidence="5" id="KW-0143">Chaperone</keyword>
<feature type="chain" id="PRO_5017182224" description="Parvulin-like PPIase" evidence="10">
    <location>
        <begin position="31"/>
        <end position="456"/>
    </location>
</feature>
<evidence type="ECO:0000256" key="4">
    <source>
        <dbReference type="ARBA" id="ARBA00023110"/>
    </source>
</evidence>
<reference evidence="12 13" key="1">
    <citation type="submission" date="2018-08" db="EMBL/GenBank/DDBJ databases">
        <title>Genomic Encyclopedia of Type Strains, Phase IV (KMG-IV): sequencing the most valuable type-strain genomes for metagenomic binning, comparative biology and taxonomic classification.</title>
        <authorList>
            <person name="Goeker M."/>
        </authorList>
    </citation>
    <scope>NUCLEOTIDE SEQUENCE [LARGE SCALE GENOMIC DNA]</scope>
    <source>
        <strain evidence="12 13">DSM 25527</strain>
    </source>
</reference>